<comment type="similarity">
    <text evidence="1">Belongs to the peptidase C48 family.</text>
</comment>
<dbReference type="AlphaFoldDB" id="A0A0D9ZIY1"/>
<dbReference type="EnsemblPlants" id="OGLUM04G07420.1">
    <property type="protein sequence ID" value="OGLUM04G07420.1"/>
    <property type="gene ID" value="OGLUM04G07420"/>
</dbReference>
<dbReference type="PANTHER" id="PTHR34835">
    <property type="entry name" value="OS07G0283600 PROTEIN-RELATED"/>
    <property type="match status" value="1"/>
</dbReference>
<dbReference type="Proteomes" id="UP000026961">
    <property type="component" value="Chromosome 4"/>
</dbReference>
<evidence type="ECO:0000256" key="3">
    <source>
        <dbReference type="ARBA" id="ARBA00022801"/>
    </source>
</evidence>
<evidence type="ECO:0000313" key="6">
    <source>
        <dbReference type="Proteomes" id="UP000026961"/>
    </source>
</evidence>
<organism evidence="5">
    <name type="scientific">Oryza glumipatula</name>
    <dbReference type="NCBI Taxonomy" id="40148"/>
    <lineage>
        <taxon>Eukaryota</taxon>
        <taxon>Viridiplantae</taxon>
        <taxon>Streptophyta</taxon>
        <taxon>Embryophyta</taxon>
        <taxon>Tracheophyta</taxon>
        <taxon>Spermatophyta</taxon>
        <taxon>Magnoliopsida</taxon>
        <taxon>Liliopsida</taxon>
        <taxon>Poales</taxon>
        <taxon>Poaceae</taxon>
        <taxon>BOP clade</taxon>
        <taxon>Oryzoideae</taxon>
        <taxon>Oryzeae</taxon>
        <taxon>Oryzinae</taxon>
        <taxon>Oryza</taxon>
    </lineage>
</organism>
<dbReference type="Pfam" id="PF02902">
    <property type="entry name" value="Peptidase_C48"/>
    <property type="match status" value="1"/>
</dbReference>
<dbReference type="PANTHER" id="PTHR34835:SF81">
    <property type="entry name" value="OS06G0475900 PROTEIN"/>
    <property type="match status" value="1"/>
</dbReference>
<evidence type="ECO:0000256" key="2">
    <source>
        <dbReference type="ARBA" id="ARBA00022670"/>
    </source>
</evidence>
<dbReference type="InterPro" id="IPR003653">
    <property type="entry name" value="Peptidase_C48_C"/>
</dbReference>
<name>A0A0D9ZIY1_9ORYZ</name>
<evidence type="ECO:0000256" key="1">
    <source>
        <dbReference type="ARBA" id="ARBA00005234"/>
    </source>
</evidence>
<evidence type="ECO:0000313" key="5">
    <source>
        <dbReference type="EnsemblPlants" id="OGLUM04G07420.1"/>
    </source>
</evidence>
<keyword evidence="6" id="KW-1185">Reference proteome</keyword>
<dbReference type="HOGENOM" id="CLU_009582_0_0_1"/>
<protein>
    <recommendedName>
        <fullName evidence="4">Ubiquitin-like protease family profile domain-containing protein</fullName>
    </recommendedName>
</protein>
<keyword evidence="2" id="KW-0645">Protease</keyword>
<reference evidence="5" key="2">
    <citation type="submission" date="2018-05" db="EMBL/GenBank/DDBJ databases">
        <title>OgluRS3 (Oryza glumaepatula Reference Sequence Version 3).</title>
        <authorList>
            <person name="Zhang J."/>
            <person name="Kudrna D."/>
            <person name="Lee S."/>
            <person name="Talag J."/>
            <person name="Welchert J."/>
            <person name="Wing R.A."/>
        </authorList>
    </citation>
    <scope>NUCLEOTIDE SEQUENCE [LARGE SCALE GENOMIC DNA]</scope>
</reference>
<dbReference type="InterPro" id="IPR038765">
    <property type="entry name" value="Papain-like_cys_pep_sf"/>
</dbReference>
<dbReference type="Gramene" id="OGLUM04G07420.1">
    <property type="protein sequence ID" value="OGLUM04G07420.1"/>
    <property type="gene ID" value="OGLUM04G07420"/>
</dbReference>
<dbReference type="SUPFAM" id="SSF54001">
    <property type="entry name" value="Cysteine proteinases"/>
    <property type="match status" value="1"/>
</dbReference>
<accession>A0A0D9ZIY1</accession>
<proteinExistence type="inferred from homology"/>
<dbReference type="GO" id="GO:0006508">
    <property type="term" value="P:proteolysis"/>
    <property type="evidence" value="ECO:0007669"/>
    <property type="project" value="UniProtKB-KW"/>
</dbReference>
<evidence type="ECO:0000259" key="4">
    <source>
        <dbReference type="Pfam" id="PF02902"/>
    </source>
</evidence>
<sequence length="774" mass="86335">MTIDISENKKIVITPWKVKTVLGVPLGGEPLQLPDQDIMSDALADLAIELDLPPKSDITASRLIEEIKNRPKDPSMVRYFIMVIVNKMLLPSTGLYIRPKDAWIGSDIQKVARINWSKAVFYALRDSLILWHKNKTGPRQQTYIRCCVAFLVEDRITDSSGNYVFGNLPMSGILGSCYSHPDYDKEKEPRGDNSGTPFADELVSAVEISFPSMFDTVGPHLSGLQDEHKQRILDALGEYDRQSKLSADAIAKQIRLITSTEPHPHLPGELFPTIDKTAIADETQALTPQPDADFQGGCDVGIPLQGIIDFTMTSEGTYTTQSHTADGIEGHHDLPDADDEHGIETDTSMQGNTAVNVTTEGTNTAKSPFAHQIDGHHHHPDADVEHNSDFDIPTQGIIQPYAPAVEPALPEFGVPNTILALTAHVQDETAEHNTQDELLTDSQLAAKIDQICILEGASHDSYHLLLLFHLSLVHGINYAIRPLSSSYVYHMQVNKEADYATRQHASPVKHCVKSASPLKHCVKRSARYVPPATQSVPKDDNVAIQLLDLILSDPTQFGSVCCPLSHIPSNKLRINIQLQGLLNIENVTRVGRKDNFSPRALAEHLSECLKGVNLSKAEQLLLPIINNDHWTLYIVYLNQGSFDILDSNDYDQIGGKQSQHHYPLAQKVLKRLSDGFQSFMPKVFKKFGNYHREFVKCPKMVPCSNDCTFYVMRYMERYQGNPDKLADDFQPPESRVLRAQIMHQLIFHRFNLAPCIHPAIEDLRPLDDGEGSSH</sequence>
<reference evidence="5" key="1">
    <citation type="submission" date="2015-04" db="UniProtKB">
        <authorList>
            <consortium name="EnsemblPlants"/>
        </authorList>
    </citation>
    <scope>IDENTIFICATION</scope>
</reference>
<dbReference type="GO" id="GO:0008234">
    <property type="term" value="F:cysteine-type peptidase activity"/>
    <property type="evidence" value="ECO:0007669"/>
    <property type="project" value="InterPro"/>
</dbReference>
<feature type="domain" description="Ubiquitin-like protease family profile" evidence="4">
    <location>
        <begin position="599"/>
        <end position="718"/>
    </location>
</feature>
<keyword evidence="3" id="KW-0378">Hydrolase</keyword>
<dbReference type="Gene3D" id="3.40.395.10">
    <property type="entry name" value="Adenoviral Proteinase, Chain A"/>
    <property type="match status" value="1"/>
</dbReference>